<dbReference type="Pfam" id="PF00076">
    <property type="entry name" value="RRM_1"/>
    <property type="match status" value="1"/>
</dbReference>
<accession>A0A0L0TCX1</accession>
<evidence type="ECO:0000256" key="2">
    <source>
        <dbReference type="SAM" id="MobiDB-lite"/>
    </source>
</evidence>
<dbReference type="GO" id="GO:0003723">
    <property type="term" value="F:RNA binding"/>
    <property type="evidence" value="ECO:0007669"/>
    <property type="project" value="UniProtKB-UniRule"/>
</dbReference>
<organism evidence="4 5">
    <name type="scientific">Allomyces macrogynus (strain ATCC 38327)</name>
    <name type="common">Allomyces javanicus var. macrogynus</name>
    <dbReference type="NCBI Taxonomy" id="578462"/>
    <lineage>
        <taxon>Eukaryota</taxon>
        <taxon>Fungi</taxon>
        <taxon>Fungi incertae sedis</taxon>
        <taxon>Blastocladiomycota</taxon>
        <taxon>Blastocladiomycetes</taxon>
        <taxon>Blastocladiales</taxon>
        <taxon>Blastocladiaceae</taxon>
        <taxon>Allomyces</taxon>
    </lineage>
</organism>
<feature type="region of interest" description="Disordered" evidence="2">
    <location>
        <begin position="142"/>
        <end position="164"/>
    </location>
</feature>
<keyword evidence="1" id="KW-0694">RNA-binding</keyword>
<dbReference type="AlphaFoldDB" id="A0A0L0TCX1"/>
<dbReference type="EMBL" id="GG745380">
    <property type="protein sequence ID" value="KNE72526.1"/>
    <property type="molecule type" value="Genomic_DNA"/>
</dbReference>
<gene>
    <name evidence="4" type="ORF">AMAG_16571</name>
</gene>
<name>A0A0L0TCX1_ALLM3</name>
<evidence type="ECO:0000256" key="1">
    <source>
        <dbReference type="PROSITE-ProRule" id="PRU00176"/>
    </source>
</evidence>
<dbReference type="InterPro" id="IPR012677">
    <property type="entry name" value="Nucleotide-bd_a/b_plait_sf"/>
</dbReference>
<evidence type="ECO:0000313" key="5">
    <source>
        <dbReference type="Proteomes" id="UP000054350"/>
    </source>
</evidence>
<reference evidence="5" key="2">
    <citation type="submission" date="2009-11" db="EMBL/GenBank/DDBJ databases">
        <title>The Genome Sequence of Allomyces macrogynus strain ATCC 38327.</title>
        <authorList>
            <consortium name="The Broad Institute Genome Sequencing Platform"/>
            <person name="Russ C."/>
            <person name="Cuomo C."/>
            <person name="Shea T."/>
            <person name="Young S.K."/>
            <person name="Zeng Q."/>
            <person name="Koehrsen M."/>
            <person name="Haas B."/>
            <person name="Borodovsky M."/>
            <person name="Guigo R."/>
            <person name="Alvarado L."/>
            <person name="Berlin A."/>
            <person name="Borenstein D."/>
            <person name="Chen Z."/>
            <person name="Engels R."/>
            <person name="Freedman E."/>
            <person name="Gellesch M."/>
            <person name="Goldberg J."/>
            <person name="Griggs A."/>
            <person name="Gujja S."/>
            <person name="Heiman D."/>
            <person name="Hepburn T."/>
            <person name="Howarth C."/>
            <person name="Jen D."/>
            <person name="Larson L."/>
            <person name="Lewis B."/>
            <person name="Mehta T."/>
            <person name="Park D."/>
            <person name="Pearson M."/>
            <person name="Roberts A."/>
            <person name="Saif S."/>
            <person name="Shenoy N."/>
            <person name="Sisk P."/>
            <person name="Stolte C."/>
            <person name="Sykes S."/>
            <person name="Walk T."/>
            <person name="White J."/>
            <person name="Yandava C."/>
            <person name="Burger G."/>
            <person name="Gray M.W."/>
            <person name="Holland P.W.H."/>
            <person name="King N."/>
            <person name="Lang F.B.F."/>
            <person name="Roger A.J."/>
            <person name="Ruiz-Trillo I."/>
            <person name="Lander E."/>
            <person name="Nusbaum C."/>
        </authorList>
    </citation>
    <scope>NUCLEOTIDE SEQUENCE [LARGE SCALE GENOMIC DNA]</scope>
    <source>
        <strain evidence="5">ATCC 38327</strain>
    </source>
</reference>
<feature type="compositionally biased region" description="Low complexity" evidence="2">
    <location>
        <begin position="143"/>
        <end position="156"/>
    </location>
</feature>
<dbReference type="Proteomes" id="UP000054350">
    <property type="component" value="Unassembled WGS sequence"/>
</dbReference>
<keyword evidence="5" id="KW-1185">Reference proteome</keyword>
<dbReference type="InterPro" id="IPR000504">
    <property type="entry name" value="RRM_dom"/>
</dbReference>
<dbReference type="Gene3D" id="3.30.70.330">
    <property type="match status" value="2"/>
</dbReference>
<feature type="compositionally biased region" description="Basic residues" evidence="2">
    <location>
        <begin position="286"/>
        <end position="298"/>
    </location>
</feature>
<dbReference type="InterPro" id="IPR035979">
    <property type="entry name" value="RBD_domain_sf"/>
</dbReference>
<sequence>MASHTLTQLQLRRLLEFYFSDAHLPSLAAHVAKHPSPKLALGNLNAVVAAIRASSVLETDPDCTAVHVSDLPLGIAANELRAHFEQFGAIKEFNVTNQRGTAAVVRFVEEASAERAVAFKGHVYNGEPFRVVYKTRSVEIPKSKPTSTTAAAPSATSRKRARNDEPTVLADIVAPSSAPATTAASTDAIMKLGYTPGCVVAMTGAAAAVATKATLRPFFEPYGAIKVITPTPAAAYIEYTTPLAADVVATIAASTVRDKFGATAALSALMGDAELAYHGDRARQLKAKSKGKGKRAGGKRVAGSAAGKTATATKGLVVEIDQDEDEDLDELARPKKRRTLTKAEEEKLDALMAGFETVAV</sequence>
<feature type="region of interest" description="Disordered" evidence="2">
    <location>
        <begin position="286"/>
        <end position="307"/>
    </location>
</feature>
<dbReference type="VEuPathDB" id="FungiDB:AMAG_16571"/>
<protein>
    <recommendedName>
        <fullName evidence="3">RRM domain-containing protein</fullName>
    </recommendedName>
</protein>
<reference evidence="4 5" key="1">
    <citation type="submission" date="2009-11" db="EMBL/GenBank/DDBJ databases">
        <title>Annotation of Allomyces macrogynus ATCC 38327.</title>
        <authorList>
            <consortium name="The Broad Institute Genome Sequencing Platform"/>
            <person name="Russ C."/>
            <person name="Cuomo C."/>
            <person name="Burger G."/>
            <person name="Gray M.W."/>
            <person name="Holland P.W.H."/>
            <person name="King N."/>
            <person name="Lang F.B.F."/>
            <person name="Roger A.J."/>
            <person name="Ruiz-Trillo I."/>
            <person name="Young S.K."/>
            <person name="Zeng Q."/>
            <person name="Gargeya S."/>
            <person name="Fitzgerald M."/>
            <person name="Haas B."/>
            <person name="Abouelleil A."/>
            <person name="Alvarado L."/>
            <person name="Arachchi H.M."/>
            <person name="Berlin A."/>
            <person name="Chapman S.B."/>
            <person name="Gearin G."/>
            <person name="Goldberg J."/>
            <person name="Griggs A."/>
            <person name="Gujja S."/>
            <person name="Hansen M."/>
            <person name="Heiman D."/>
            <person name="Howarth C."/>
            <person name="Larimer J."/>
            <person name="Lui A."/>
            <person name="MacDonald P.J.P."/>
            <person name="McCowen C."/>
            <person name="Montmayeur A."/>
            <person name="Murphy C."/>
            <person name="Neiman D."/>
            <person name="Pearson M."/>
            <person name="Priest M."/>
            <person name="Roberts A."/>
            <person name="Saif S."/>
            <person name="Shea T."/>
            <person name="Sisk P."/>
            <person name="Stolte C."/>
            <person name="Sykes S."/>
            <person name="Wortman J."/>
            <person name="Nusbaum C."/>
            <person name="Birren B."/>
        </authorList>
    </citation>
    <scope>NUCLEOTIDE SEQUENCE [LARGE SCALE GENOMIC DNA]</scope>
    <source>
        <strain evidence="4 5">ATCC 38327</strain>
    </source>
</reference>
<dbReference type="PROSITE" id="PS50102">
    <property type="entry name" value="RRM"/>
    <property type="match status" value="1"/>
</dbReference>
<dbReference type="SMART" id="SM00360">
    <property type="entry name" value="RRM"/>
    <property type="match status" value="1"/>
</dbReference>
<proteinExistence type="predicted"/>
<evidence type="ECO:0000313" key="4">
    <source>
        <dbReference type="EMBL" id="KNE72526.1"/>
    </source>
</evidence>
<dbReference type="CDD" id="cd00590">
    <property type="entry name" value="RRM_SF"/>
    <property type="match status" value="1"/>
</dbReference>
<evidence type="ECO:0000259" key="3">
    <source>
        <dbReference type="PROSITE" id="PS50102"/>
    </source>
</evidence>
<feature type="domain" description="RRM" evidence="3">
    <location>
        <begin position="64"/>
        <end position="145"/>
    </location>
</feature>
<dbReference type="SUPFAM" id="SSF54928">
    <property type="entry name" value="RNA-binding domain, RBD"/>
    <property type="match status" value="1"/>
</dbReference>